<proteinExistence type="predicted"/>
<evidence type="ECO:0000313" key="1">
    <source>
        <dbReference type="EMBL" id="QEG36265.1"/>
    </source>
</evidence>
<gene>
    <name evidence="1" type="ORF">Pr1d_35770</name>
</gene>
<organism evidence="1 2">
    <name type="scientific">Bythopirellula goksoeyrii</name>
    <dbReference type="NCBI Taxonomy" id="1400387"/>
    <lineage>
        <taxon>Bacteria</taxon>
        <taxon>Pseudomonadati</taxon>
        <taxon>Planctomycetota</taxon>
        <taxon>Planctomycetia</taxon>
        <taxon>Pirellulales</taxon>
        <taxon>Lacipirellulaceae</taxon>
        <taxon>Bythopirellula</taxon>
    </lineage>
</organism>
<accession>A0A5B9QF69</accession>
<dbReference type="AlphaFoldDB" id="A0A5B9QF69"/>
<dbReference type="KEGG" id="bgok:Pr1d_35770"/>
<protein>
    <submittedName>
        <fullName evidence="1">Uncharacterized protein</fullName>
    </submittedName>
</protein>
<reference evidence="1 2" key="1">
    <citation type="submission" date="2019-08" db="EMBL/GenBank/DDBJ databases">
        <title>Deep-cultivation of Planctomycetes and their phenomic and genomic characterization uncovers novel biology.</title>
        <authorList>
            <person name="Wiegand S."/>
            <person name="Jogler M."/>
            <person name="Boedeker C."/>
            <person name="Pinto D."/>
            <person name="Vollmers J."/>
            <person name="Rivas-Marin E."/>
            <person name="Kohn T."/>
            <person name="Peeters S.H."/>
            <person name="Heuer A."/>
            <person name="Rast P."/>
            <person name="Oberbeckmann S."/>
            <person name="Bunk B."/>
            <person name="Jeske O."/>
            <person name="Meyerdierks A."/>
            <person name="Storesund J.E."/>
            <person name="Kallscheuer N."/>
            <person name="Luecker S."/>
            <person name="Lage O.M."/>
            <person name="Pohl T."/>
            <person name="Merkel B.J."/>
            <person name="Hornburger P."/>
            <person name="Mueller R.-W."/>
            <person name="Bruemmer F."/>
            <person name="Labrenz M."/>
            <person name="Spormann A.M."/>
            <person name="Op den Camp H."/>
            <person name="Overmann J."/>
            <person name="Amann R."/>
            <person name="Jetten M.S.M."/>
            <person name="Mascher T."/>
            <person name="Medema M.H."/>
            <person name="Devos D.P."/>
            <person name="Kaster A.-K."/>
            <person name="Ovreas L."/>
            <person name="Rohde M."/>
            <person name="Galperin M.Y."/>
            <person name="Jogler C."/>
        </authorList>
    </citation>
    <scope>NUCLEOTIDE SEQUENCE [LARGE SCALE GENOMIC DNA]</scope>
    <source>
        <strain evidence="1 2">Pr1d</strain>
    </source>
</reference>
<sequence length="49" mass="5358">MSKIVGVNYTQAKCLDPAEACDTGAEDVAGMIKLPQKHSAYCGRRVFRK</sequence>
<evidence type="ECO:0000313" key="2">
    <source>
        <dbReference type="Proteomes" id="UP000323917"/>
    </source>
</evidence>
<keyword evidence="2" id="KW-1185">Reference proteome</keyword>
<dbReference type="EMBL" id="CP042913">
    <property type="protein sequence ID" value="QEG36265.1"/>
    <property type="molecule type" value="Genomic_DNA"/>
</dbReference>
<dbReference type="Proteomes" id="UP000323917">
    <property type="component" value="Chromosome"/>
</dbReference>
<name>A0A5B9QF69_9BACT</name>